<evidence type="ECO:0000313" key="6">
    <source>
        <dbReference type="EMBL" id="OAN49636.1"/>
    </source>
</evidence>
<sequence length="186" mass="19414">MILLSACASGDRVVLLADPDGKVGKVEVSSAQGSQVLNQAGTGTVIQAGKAPSAPEAVPADTIAKLWGDALRAMPDRPVTFQLYFKTGTAELTPGGQAELPKVRALAASRPHVVLLIAGHTDAVGSDEVNIRISRERTESVRALLVKDGITARAVEVSSHGKRNPLVPTADGVAEPRNRRVTVTVQ</sequence>
<evidence type="ECO:0000256" key="3">
    <source>
        <dbReference type="ARBA" id="ARBA00023237"/>
    </source>
</evidence>
<dbReference type="AlphaFoldDB" id="A0A178MLQ6"/>
<evidence type="ECO:0000313" key="7">
    <source>
        <dbReference type="Proteomes" id="UP000078543"/>
    </source>
</evidence>
<dbReference type="Gene3D" id="3.30.1330.60">
    <property type="entry name" value="OmpA-like domain"/>
    <property type="match status" value="1"/>
</dbReference>
<name>A0A178MLQ6_9PROT</name>
<gene>
    <name evidence="6" type="ORF">A6A05_13305</name>
</gene>
<dbReference type="PANTHER" id="PTHR30329:SF21">
    <property type="entry name" value="LIPOPROTEIN YIAD-RELATED"/>
    <property type="match status" value="1"/>
</dbReference>
<evidence type="ECO:0000256" key="1">
    <source>
        <dbReference type="ARBA" id="ARBA00004442"/>
    </source>
</evidence>
<evidence type="ECO:0000259" key="5">
    <source>
        <dbReference type="PROSITE" id="PS51123"/>
    </source>
</evidence>
<evidence type="ECO:0000256" key="2">
    <source>
        <dbReference type="ARBA" id="ARBA00023136"/>
    </source>
</evidence>
<comment type="subcellular location">
    <subcellularLocation>
        <location evidence="1">Cell outer membrane</location>
    </subcellularLocation>
</comment>
<comment type="caution">
    <text evidence="6">The sequence shown here is derived from an EMBL/GenBank/DDBJ whole genome shotgun (WGS) entry which is preliminary data.</text>
</comment>
<protein>
    <recommendedName>
        <fullName evidence="5">OmpA-like domain-containing protein</fullName>
    </recommendedName>
</protein>
<feature type="domain" description="OmpA-like" evidence="5">
    <location>
        <begin position="72"/>
        <end position="186"/>
    </location>
</feature>
<dbReference type="PROSITE" id="PS51123">
    <property type="entry name" value="OMPA_2"/>
    <property type="match status" value="1"/>
</dbReference>
<dbReference type="PRINTS" id="PR01021">
    <property type="entry name" value="OMPADOMAIN"/>
</dbReference>
<dbReference type="InterPro" id="IPR006664">
    <property type="entry name" value="OMP_bac"/>
</dbReference>
<dbReference type="GO" id="GO:0009279">
    <property type="term" value="C:cell outer membrane"/>
    <property type="evidence" value="ECO:0007669"/>
    <property type="project" value="UniProtKB-SubCell"/>
</dbReference>
<organism evidence="6 7">
    <name type="scientific">Magnetospirillum moscoviense</name>
    <dbReference type="NCBI Taxonomy" id="1437059"/>
    <lineage>
        <taxon>Bacteria</taxon>
        <taxon>Pseudomonadati</taxon>
        <taxon>Pseudomonadota</taxon>
        <taxon>Alphaproteobacteria</taxon>
        <taxon>Rhodospirillales</taxon>
        <taxon>Rhodospirillaceae</taxon>
        <taxon>Magnetospirillum</taxon>
    </lineage>
</organism>
<proteinExistence type="predicted"/>
<dbReference type="Proteomes" id="UP000078543">
    <property type="component" value="Unassembled WGS sequence"/>
</dbReference>
<dbReference type="InterPro" id="IPR036737">
    <property type="entry name" value="OmpA-like_sf"/>
</dbReference>
<reference evidence="6 7" key="1">
    <citation type="submission" date="2016-04" db="EMBL/GenBank/DDBJ databases">
        <title>Draft genome sequence of freshwater magnetotactic bacteria Magnetospirillum marisnigri SP-1 and Magnetospirillum moscoviense BB-1.</title>
        <authorList>
            <person name="Koziaeva V."/>
            <person name="Dziuba M.V."/>
            <person name="Ivanov T.M."/>
            <person name="Kuznetsov B."/>
            <person name="Grouzdev D.S."/>
        </authorList>
    </citation>
    <scope>NUCLEOTIDE SEQUENCE [LARGE SCALE GENOMIC DNA]</scope>
    <source>
        <strain evidence="6 7">BB-1</strain>
    </source>
</reference>
<dbReference type="PANTHER" id="PTHR30329">
    <property type="entry name" value="STATOR ELEMENT OF FLAGELLAR MOTOR COMPLEX"/>
    <property type="match status" value="1"/>
</dbReference>
<accession>A0A178MLQ6</accession>
<dbReference type="CDD" id="cd07185">
    <property type="entry name" value="OmpA_C-like"/>
    <property type="match status" value="1"/>
</dbReference>
<evidence type="ECO:0000256" key="4">
    <source>
        <dbReference type="PROSITE-ProRule" id="PRU00473"/>
    </source>
</evidence>
<keyword evidence="3" id="KW-0998">Cell outer membrane</keyword>
<dbReference type="EMBL" id="LWQU01000145">
    <property type="protein sequence ID" value="OAN49636.1"/>
    <property type="molecule type" value="Genomic_DNA"/>
</dbReference>
<dbReference type="InterPro" id="IPR006665">
    <property type="entry name" value="OmpA-like"/>
</dbReference>
<keyword evidence="2 4" id="KW-0472">Membrane</keyword>
<keyword evidence="7" id="KW-1185">Reference proteome</keyword>
<dbReference type="STRING" id="1437059.A6A05_13305"/>
<dbReference type="SUPFAM" id="SSF103088">
    <property type="entry name" value="OmpA-like"/>
    <property type="match status" value="1"/>
</dbReference>
<dbReference type="Pfam" id="PF00691">
    <property type="entry name" value="OmpA"/>
    <property type="match status" value="1"/>
</dbReference>
<dbReference type="InterPro" id="IPR050330">
    <property type="entry name" value="Bact_OuterMem_StrucFunc"/>
</dbReference>